<dbReference type="PRINTS" id="PR00621">
    <property type="entry name" value="HISTONEH2B"/>
</dbReference>
<dbReference type="Proteomes" id="UP001161247">
    <property type="component" value="Chromosome 5"/>
</dbReference>
<feature type="domain" description="Core Histone H2A/H2B/H3" evidence="4">
    <location>
        <begin position="180"/>
        <end position="244"/>
    </location>
</feature>
<dbReference type="Gene3D" id="1.10.20.10">
    <property type="entry name" value="Histone, subunit A"/>
    <property type="match status" value="1"/>
</dbReference>
<dbReference type="GO" id="GO:0046982">
    <property type="term" value="F:protein heterodimerization activity"/>
    <property type="evidence" value="ECO:0007669"/>
    <property type="project" value="InterPro"/>
</dbReference>
<evidence type="ECO:0000259" key="4">
    <source>
        <dbReference type="Pfam" id="PF00125"/>
    </source>
</evidence>
<dbReference type="FunFam" id="1.10.20.10:FF:000043">
    <property type="entry name" value="Histone H2B"/>
    <property type="match status" value="1"/>
</dbReference>
<comment type="similarity">
    <text evidence="2">Belongs to the histone H2B family.</text>
</comment>
<dbReference type="PANTHER" id="PTHR23428">
    <property type="entry name" value="HISTONE H2B"/>
    <property type="match status" value="1"/>
</dbReference>
<dbReference type="EMBL" id="OX459122">
    <property type="protein sequence ID" value="CAI9104944.1"/>
    <property type="molecule type" value="Genomic_DNA"/>
</dbReference>
<dbReference type="InterPro" id="IPR000558">
    <property type="entry name" value="Histone_H2B"/>
</dbReference>
<evidence type="ECO:0000256" key="1">
    <source>
        <dbReference type="ARBA" id="ARBA00002001"/>
    </source>
</evidence>
<sequence length="284" mass="30502">MPPKTRSSGKVIGTVVTKKVIEETVKVVVSPNQTGVDNNISSANLTNIVDQGISSTSSTHVEVISSSTKENEKVEVISTPPDYVVETPPTTPATKTIVVEESGLKGQKNHKEELDEEELMNEKGGDVGGQPGISTPPREEKTLGKEGAKKRKATEDGGGKKRKKKRAKVGSGGVGITSIVYKRYVYRVLKQVHPDLGISSKAMTVINNMMNDMCERIAEESSRLSNYSGKKTLSSWDIQDAVKLVLPGELGKHAIAEGSKAVGLYVSTVLAQQSNKKTKKPKSS</sequence>
<dbReference type="SUPFAM" id="SSF47113">
    <property type="entry name" value="Histone-fold"/>
    <property type="match status" value="1"/>
</dbReference>
<name>A0AAV1DAQ4_OLDCO</name>
<dbReference type="SMART" id="SM00427">
    <property type="entry name" value="H2B"/>
    <property type="match status" value="1"/>
</dbReference>
<evidence type="ECO:0000256" key="3">
    <source>
        <dbReference type="SAM" id="MobiDB-lite"/>
    </source>
</evidence>
<dbReference type="CDD" id="cd22910">
    <property type="entry name" value="HFD_H2B"/>
    <property type="match status" value="1"/>
</dbReference>
<dbReference type="GO" id="GO:0005634">
    <property type="term" value="C:nucleus"/>
    <property type="evidence" value="ECO:0007669"/>
    <property type="project" value="UniProtKB-ARBA"/>
</dbReference>
<accession>A0AAV1DAQ4</accession>
<dbReference type="InterPro" id="IPR007125">
    <property type="entry name" value="H2A/H2B/H3"/>
</dbReference>
<evidence type="ECO:0000313" key="5">
    <source>
        <dbReference type="EMBL" id="CAI9104944.1"/>
    </source>
</evidence>
<comment type="function">
    <text evidence="1">Core component of nucleosome. Nucleosomes wrap and compact DNA into chromatin, limiting DNA accessibility to the cellular machineries which require DNA as a template. Histones thereby play a central role in transcription regulation, DNA repair, DNA replication and chromosomal stability. DNA accessibility is regulated via a complex set of post-translational modifications of histones, also called histone code, and nucleosome remodeling.</text>
</comment>
<dbReference type="InterPro" id="IPR009072">
    <property type="entry name" value="Histone-fold"/>
</dbReference>
<feature type="compositionally biased region" description="Basic and acidic residues" evidence="3">
    <location>
        <begin position="137"/>
        <end position="159"/>
    </location>
</feature>
<evidence type="ECO:0000313" key="6">
    <source>
        <dbReference type="Proteomes" id="UP001161247"/>
    </source>
</evidence>
<keyword evidence="6" id="KW-1185">Reference proteome</keyword>
<feature type="region of interest" description="Disordered" evidence="3">
    <location>
        <begin position="103"/>
        <end position="169"/>
    </location>
</feature>
<protein>
    <submittedName>
        <fullName evidence="5">OLC1v1003744C1</fullName>
    </submittedName>
</protein>
<dbReference type="GO" id="GO:0000786">
    <property type="term" value="C:nucleosome"/>
    <property type="evidence" value="ECO:0007669"/>
    <property type="project" value="InterPro"/>
</dbReference>
<organism evidence="5 6">
    <name type="scientific">Oldenlandia corymbosa var. corymbosa</name>
    <dbReference type="NCBI Taxonomy" id="529605"/>
    <lineage>
        <taxon>Eukaryota</taxon>
        <taxon>Viridiplantae</taxon>
        <taxon>Streptophyta</taxon>
        <taxon>Embryophyta</taxon>
        <taxon>Tracheophyta</taxon>
        <taxon>Spermatophyta</taxon>
        <taxon>Magnoliopsida</taxon>
        <taxon>eudicotyledons</taxon>
        <taxon>Gunneridae</taxon>
        <taxon>Pentapetalae</taxon>
        <taxon>asterids</taxon>
        <taxon>lamiids</taxon>
        <taxon>Gentianales</taxon>
        <taxon>Rubiaceae</taxon>
        <taxon>Rubioideae</taxon>
        <taxon>Spermacoceae</taxon>
        <taxon>Hedyotis-Oldenlandia complex</taxon>
        <taxon>Oldenlandia</taxon>
    </lineage>
</organism>
<dbReference type="AlphaFoldDB" id="A0AAV1DAQ4"/>
<dbReference type="GO" id="GO:0003677">
    <property type="term" value="F:DNA binding"/>
    <property type="evidence" value="ECO:0007669"/>
    <property type="project" value="InterPro"/>
</dbReference>
<dbReference type="Pfam" id="PF00125">
    <property type="entry name" value="Histone"/>
    <property type="match status" value="1"/>
</dbReference>
<reference evidence="5" key="1">
    <citation type="submission" date="2023-03" db="EMBL/GenBank/DDBJ databases">
        <authorList>
            <person name="Julca I."/>
        </authorList>
    </citation>
    <scope>NUCLEOTIDE SEQUENCE</scope>
</reference>
<gene>
    <name evidence="5" type="ORF">OLC1_LOCUS13747</name>
</gene>
<dbReference type="GO" id="GO:0030527">
    <property type="term" value="F:structural constituent of chromatin"/>
    <property type="evidence" value="ECO:0007669"/>
    <property type="project" value="InterPro"/>
</dbReference>
<evidence type="ECO:0000256" key="2">
    <source>
        <dbReference type="ARBA" id="ARBA00006846"/>
    </source>
</evidence>
<proteinExistence type="inferred from homology"/>